<reference evidence="2" key="1">
    <citation type="submission" date="2022-04" db="EMBL/GenBank/DDBJ databases">
        <title>Carnegiea gigantea Genome sequencing and assembly v2.</title>
        <authorList>
            <person name="Copetti D."/>
            <person name="Sanderson M.J."/>
            <person name="Burquez A."/>
            <person name="Wojciechowski M.F."/>
        </authorList>
    </citation>
    <scope>NUCLEOTIDE SEQUENCE</scope>
    <source>
        <strain evidence="2">SGP5-SGP5p</strain>
        <tissue evidence="2">Aerial part</tissue>
    </source>
</reference>
<sequence length="273" mass="30058">MRELLLSNNMAREDLGENAANRVDKIPSRLARWLVEKFDTCRQAVKLASNDELRISEEDACVQKISRLLKNFACSVIEVVNALSEAQQMFPASTKMDKVQGVLVEILTNYLKLGTFKDTAGPSQTQSGDANVGYFTPPGFDLGFDFRLSQSVQVENPNQGGGGGVEGIGFGSQSSPDPHIERSSHLSLESSVGDTVGDCLPPRKKMPSPHFRSPELLFAYANFNITRFVIRTLACVEEFHPALVDLFAYLVNHSEKLKDRQSLSSSISLCTLL</sequence>
<accession>A0A9Q1JLJ1</accession>
<dbReference type="Proteomes" id="UP001153076">
    <property type="component" value="Unassembled WGS sequence"/>
</dbReference>
<protein>
    <submittedName>
        <fullName evidence="2">Uncharacterized protein</fullName>
    </submittedName>
</protein>
<keyword evidence="3" id="KW-1185">Reference proteome</keyword>
<name>A0A9Q1JLJ1_9CARY</name>
<evidence type="ECO:0000256" key="1">
    <source>
        <dbReference type="SAM" id="MobiDB-lite"/>
    </source>
</evidence>
<dbReference type="EMBL" id="JAKOGI010001588">
    <property type="protein sequence ID" value="KAJ8424881.1"/>
    <property type="molecule type" value="Genomic_DNA"/>
</dbReference>
<gene>
    <name evidence="2" type="ORF">Cgig2_017973</name>
</gene>
<evidence type="ECO:0000313" key="3">
    <source>
        <dbReference type="Proteomes" id="UP001153076"/>
    </source>
</evidence>
<proteinExistence type="predicted"/>
<evidence type="ECO:0000313" key="2">
    <source>
        <dbReference type="EMBL" id="KAJ8424881.1"/>
    </source>
</evidence>
<comment type="caution">
    <text evidence="2">The sequence shown here is derived from an EMBL/GenBank/DDBJ whole genome shotgun (WGS) entry which is preliminary data.</text>
</comment>
<organism evidence="2 3">
    <name type="scientific">Carnegiea gigantea</name>
    <dbReference type="NCBI Taxonomy" id="171969"/>
    <lineage>
        <taxon>Eukaryota</taxon>
        <taxon>Viridiplantae</taxon>
        <taxon>Streptophyta</taxon>
        <taxon>Embryophyta</taxon>
        <taxon>Tracheophyta</taxon>
        <taxon>Spermatophyta</taxon>
        <taxon>Magnoliopsida</taxon>
        <taxon>eudicotyledons</taxon>
        <taxon>Gunneridae</taxon>
        <taxon>Pentapetalae</taxon>
        <taxon>Caryophyllales</taxon>
        <taxon>Cactineae</taxon>
        <taxon>Cactaceae</taxon>
        <taxon>Cactoideae</taxon>
        <taxon>Echinocereeae</taxon>
        <taxon>Carnegiea</taxon>
    </lineage>
</organism>
<feature type="region of interest" description="Disordered" evidence="1">
    <location>
        <begin position="157"/>
        <end position="198"/>
    </location>
</feature>
<dbReference type="AlphaFoldDB" id="A0A9Q1JLJ1"/>
<feature type="compositionally biased region" description="Gly residues" evidence="1">
    <location>
        <begin position="159"/>
        <end position="170"/>
    </location>
</feature>